<organism evidence="1 2">
    <name type="scientific">Phytomonospora endophytica</name>
    <dbReference type="NCBI Taxonomy" id="714109"/>
    <lineage>
        <taxon>Bacteria</taxon>
        <taxon>Bacillati</taxon>
        <taxon>Actinomycetota</taxon>
        <taxon>Actinomycetes</taxon>
        <taxon>Micromonosporales</taxon>
        <taxon>Micromonosporaceae</taxon>
        <taxon>Phytomonospora</taxon>
    </lineage>
</organism>
<name>A0A841FBR9_9ACTN</name>
<dbReference type="Pfam" id="PF10094">
    <property type="entry name" value="DUF2332"/>
    <property type="match status" value="1"/>
</dbReference>
<protein>
    <recommendedName>
        <fullName evidence="3">DUF2332 domain-containing protein</fullName>
    </recommendedName>
</protein>
<accession>A0A841FBR9</accession>
<comment type="caution">
    <text evidence="1">The sequence shown here is derived from an EMBL/GenBank/DDBJ whole genome shotgun (WGS) entry which is preliminary data.</text>
</comment>
<reference evidence="1 2" key="1">
    <citation type="submission" date="2020-08" db="EMBL/GenBank/DDBJ databases">
        <title>Genomic Encyclopedia of Type Strains, Phase IV (KMG-IV): sequencing the most valuable type-strain genomes for metagenomic binning, comparative biology and taxonomic classification.</title>
        <authorList>
            <person name="Goeker M."/>
        </authorList>
    </citation>
    <scope>NUCLEOTIDE SEQUENCE [LARGE SCALE GENOMIC DNA]</scope>
    <source>
        <strain evidence="1 2">YIM 65646</strain>
    </source>
</reference>
<dbReference type="RefSeq" id="WP_184785352.1">
    <property type="nucleotide sequence ID" value="NZ_BONT01000042.1"/>
</dbReference>
<evidence type="ECO:0000313" key="2">
    <source>
        <dbReference type="Proteomes" id="UP000548476"/>
    </source>
</evidence>
<sequence length="364" mass="40039">MTEEMTLERVFHNRAEQSPAELPVFSRLCRAVADDPALAAPLAGLPVRWNLPDRLLTAVSLLLRAEATGHPLAAHFATLGGGKGADGTLVDTFAAFLAEHHERLTALVRDNDSRWNDPARVAQFWPAFALTAARDTRPLWLVELGGAAGLTARPDRYGYRFTRENRTETVNGDRPLVLDLELRGEDPAHLGHPVRVAGRCVIDRDPIRTDDPATVALLRASVRPDLADQLRRVDLALAETANTELTWHIGDLLDVLPAALAEIPDGRLPVVYGSSVLCCLHERRPRFAEILAEAGRDLVWLSIEAPANSLGLISRDPVTETNNKAHLTAVTYRDGRVVSAETLALADSWGRWLYWDPRPVEITS</sequence>
<evidence type="ECO:0000313" key="1">
    <source>
        <dbReference type="EMBL" id="MBB6032453.1"/>
    </source>
</evidence>
<evidence type="ECO:0008006" key="3">
    <source>
        <dbReference type="Google" id="ProtNLM"/>
    </source>
</evidence>
<proteinExistence type="predicted"/>
<dbReference type="AlphaFoldDB" id="A0A841FBR9"/>
<dbReference type="Proteomes" id="UP000548476">
    <property type="component" value="Unassembled WGS sequence"/>
</dbReference>
<gene>
    <name evidence="1" type="ORF">HNR73_000295</name>
</gene>
<dbReference type="InterPro" id="IPR011200">
    <property type="entry name" value="UCP012608"/>
</dbReference>
<dbReference type="EMBL" id="JACHGT010000001">
    <property type="protein sequence ID" value="MBB6032453.1"/>
    <property type="molecule type" value="Genomic_DNA"/>
</dbReference>
<keyword evidence="2" id="KW-1185">Reference proteome</keyword>